<sequence length="434" mass="48763">MAISNQRYNDRARAFPSGDARCPRPSNVTSGQGLPAGGRSRLKKQVKLRLGTVNISTLTGRHRELASILKKRRINIACVQETKWRGAKSRDIGDGFKLLYNGESTSRNGIGIVVDEKLRDNIVQVDQLSNRLMAVKIDDGKAVLHVVSCYAPQSNSPDGEKTNFWTSLDTYLRSVGQEEHIVIGGDLNGHVGQQRDGYLQNHGGCGFGARNQEGTCILDCAEAHDLVVVNTFFKKRLTHLITYDSGGRTTQLDYWLIRRRDLKLTINTKVIPSDNVAPQHRLVVMDMQIDLGQHQLLRVTACEKIKWWRLGSCKAMFAAALGPLKMDSDQSAEGIWMDLVNTIHQAAEAALGKTKPGRRFIDKQVWFWNNNVQQAVKAKKEALTTWRISQDDQDYQRYRTLKSAAKRTVATARKAHYDQLYDDLDTPEGANQVY</sequence>
<dbReference type="GO" id="GO:0003824">
    <property type="term" value="F:catalytic activity"/>
    <property type="evidence" value="ECO:0007669"/>
    <property type="project" value="InterPro"/>
</dbReference>
<dbReference type="PANTHER" id="PTHR23227">
    <property type="entry name" value="BUCENTAUR RELATED"/>
    <property type="match status" value="1"/>
</dbReference>
<dbReference type="CDD" id="cd09076">
    <property type="entry name" value="L1-EN"/>
    <property type="match status" value="1"/>
</dbReference>
<proteinExistence type="predicted"/>
<accession>A0A914WBR5</accession>
<dbReference type="Proteomes" id="UP000887566">
    <property type="component" value="Unplaced"/>
</dbReference>
<feature type="region of interest" description="Disordered" evidence="1">
    <location>
        <begin position="1"/>
        <end position="38"/>
    </location>
</feature>
<dbReference type="AlphaFoldDB" id="A0A914WBR5"/>
<dbReference type="InterPro" id="IPR036691">
    <property type="entry name" value="Endo/exonu/phosph_ase_sf"/>
</dbReference>
<reference evidence="4" key="1">
    <citation type="submission" date="2022-11" db="UniProtKB">
        <authorList>
            <consortium name="WormBaseParasite"/>
        </authorList>
    </citation>
    <scope>IDENTIFICATION</scope>
</reference>
<dbReference type="WBParaSite" id="PSAMB.scaffold3794size16875.g22542.t1">
    <property type="protein sequence ID" value="PSAMB.scaffold3794size16875.g22542.t1"/>
    <property type="gene ID" value="PSAMB.scaffold3794size16875.g22542"/>
</dbReference>
<evidence type="ECO:0000313" key="3">
    <source>
        <dbReference type="Proteomes" id="UP000887566"/>
    </source>
</evidence>
<feature type="domain" description="Endonuclease/exonuclease/phosphatase" evidence="2">
    <location>
        <begin position="52"/>
        <end position="258"/>
    </location>
</feature>
<dbReference type="Gene3D" id="3.60.10.10">
    <property type="entry name" value="Endonuclease/exonuclease/phosphatase"/>
    <property type="match status" value="1"/>
</dbReference>
<dbReference type="SUPFAM" id="SSF56219">
    <property type="entry name" value="DNase I-like"/>
    <property type="match status" value="1"/>
</dbReference>
<dbReference type="PANTHER" id="PTHR23227:SF83">
    <property type="entry name" value="ENDONUCLEASE_EXONUCLEASE_PHOSPHATASE DOMAIN-CONTAINING PROTEIN"/>
    <property type="match status" value="1"/>
</dbReference>
<evidence type="ECO:0000313" key="4">
    <source>
        <dbReference type="WBParaSite" id="PSAMB.scaffold3794size16875.g22542.t1"/>
    </source>
</evidence>
<dbReference type="Pfam" id="PF03372">
    <property type="entry name" value="Exo_endo_phos"/>
    <property type="match status" value="1"/>
</dbReference>
<protein>
    <submittedName>
        <fullName evidence="4">Endonuclease/exonuclease/phosphatase domain-containing protein</fullName>
    </submittedName>
</protein>
<evidence type="ECO:0000259" key="2">
    <source>
        <dbReference type="Pfam" id="PF03372"/>
    </source>
</evidence>
<evidence type="ECO:0000256" key="1">
    <source>
        <dbReference type="SAM" id="MobiDB-lite"/>
    </source>
</evidence>
<organism evidence="3 4">
    <name type="scientific">Plectus sambesii</name>
    <dbReference type="NCBI Taxonomy" id="2011161"/>
    <lineage>
        <taxon>Eukaryota</taxon>
        <taxon>Metazoa</taxon>
        <taxon>Ecdysozoa</taxon>
        <taxon>Nematoda</taxon>
        <taxon>Chromadorea</taxon>
        <taxon>Plectida</taxon>
        <taxon>Plectina</taxon>
        <taxon>Plectoidea</taxon>
        <taxon>Plectidae</taxon>
        <taxon>Plectus</taxon>
    </lineage>
</organism>
<dbReference type="InterPro" id="IPR027124">
    <property type="entry name" value="Swc5/CFDP1/2"/>
</dbReference>
<dbReference type="InterPro" id="IPR005135">
    <property type="entry name" value="Endo/exonuclease/phosphatase"/>
</dbReference>
<name>A0A914WBR5_9BILA</name>
<keyword evidence="3" id="KW-1185">Reference proteome</keyword>